<dbReference type="OrthoDB" id="241603at2"/>
<dbReference type="AlphaFoldDB" id="A0A5C6A5G0"/>
<dbReference type="Pfam" id="PF13006">
    <property type="entry name" value="Nterm_IS4"/>
    <property type="match status" value="1"/>
</dbReference>
<evidence type="ECO:0000313" key="4">
    <source>
        <dbReference type="Proteomes" id="UP000320176"/>
    </source>
</evidence>
<dbReference type="GO" id="GO:0003677">
    <property type="term" value="F:DNA binding"/>
    <property type="evidence" value="ECO:0007669"/>
    <property type="project" value="InterPro"/>
</dbReference>
<evidence type="ECO:0008006" key="5">
    <source>
        <dbReference type="Google" id="ProtNLM"/>
    </source>
</evidence>
<feature type="domain" description="Transposase IS4 N-terminal" evidence="2">
    <location>
        <begin position="21"/>
        <end position="107"/>
    </location>
</feature>
<dbReference type="InterPro" id="IPR012337">
    <property type="entry name" value="RNaseH-like_sf"/>
</dbReference>
<dbReference type="GO" id="GO:0004803">
    <property type="term" value="F:transposase activity"/>
    <property type="evidence" value="ECO:0007669"/>
    <property type="project" value="InterPro"/>
</dbReference>
<feature type="domain" description="Transposase IS4-like" evidence="1">
    <location>
        <begin position="134"/>
        <end position="331"/>
    </location>
</feature>
<dbReference type="InterPro" id="IPR047952">
    <property type="entry name" value="Transpos_IS4"/>
</dbReference>
<accession>A0A5C6A5G0</accession>
<evidence type="ECO:0000259" key="1">
    <source>
        <dbReference type="Pfam" id="PF01609"/>
    </source>
</evidence>
<evidence type="ECO:0000259" key="2">
    <source>
        <dbReference type="Pfam" id="PF13006"/>
    </source>
</evidence>
<dbReference type="Pfam" id="PF01609">
    <property type="entry name" value="DDE_Tnp_1"/>
    <property type="match status" value="1"/>
</dbReference>
<reference evidence="3 4" key="1">
    <citation type="submission" date="2019-02" db="EMBL/GenBank/DDBJ databases">
        <title>Deep-cultivation of Planctomycetes and their phenomic and genomic characterization uncovers novel biology.</title>
        <authorList>
            <person name="Wiegand S."/>
            <person name="Jogler M."/>
            <person name="Boedeker C."/>
            <person name="Pinto D."/>
            <person name="Vollmers J."/>
            <person name="Rivas-Marin E."/>
            <person name="Kohn T."/>
            <person name="Peeters S.H."/>
            <person name="Heuer A."/>
            <person name="Rast P."/>
            <person name="Oberbeckmann S."/>
            <person name="Bunk B."/>
            <person name="Jeske O."/>
            <person name="Meyerdierks A."/>
            <person name="Storesund J.E."/>
            <person name="Kallscheuer N."/>
            <person name="Luecker S."/>
            <person name="Lage O.M."/>
            <person name="Pohl T."/>
            <person name="Merkel B.J."/>
            <person name="Hornburger P."/>
            <person name="Mueller R.-W."/>
            <person name="Bruemmer F."/>
            <person name="Labrenz M."/>
            <person name="Spormann A.M."/>
            <person name="Op Den Camp H."/>
            <person name="Overmann J."/>
            <person name="Amann R."/>
            <person name="Jetten M.S.M."/>
            <person name="Mascher T."/>
            <person name="Medema M.H."/>
            <person name="Devos D.P."/>
            <person name="Kaster A.-K."/>
            <person name="Ovreas L."/>
            <person name="Rohde M."/>
            <person name="Galperin M.Y."/>
            <person name="Jogler C."/>
        </authorList>
    </citation>
    <scope>NUCLEOTIDE SEQUENCE [LARGE SCALE GENOMIC DNA]</scope>
    <source>
        <strain evidence="3 4">Pla52n</strain>
    </source>
</reference>
<dbReference type="SUPFAM" id="SSF53098">
    <property type="entry name" value="Ribonuclease H-like"/>
    <property type="match status" value="1"/>
</dbReference>
<dbReference type="Proteomes" id="UP000320176">
    <property type="component" value="Unassembled WGS sequence"/>
</dbReference>
<proteinExistence type="predicted"/>
<dbReference type="RefSeq" id="WP_146522449.1">
    <property type="nucleotide sequence ID" value="NZ_CP151726.1"/>
</dbReference>
<dbReference type="InterPro" id="IPR002559">
    <property type="entry name" value="Transposase_11"/>
</dbReference>
<dbReference type="PANTHER" id="PTHR37529:SF1">
    <property type="entry name" value="TRANSPOSASE INSG FOR INSERTION SEQUENCE ELEMENT IS4-RELATED"/>
    <property type="match status" value="1"/>
</dbReference>
<dbReference type="EMBL" id="SJPN01000007">
    <property type="protein sequence ID" value="TWT94625.1"/>
    <property type="molecule type" value="Genomic_DNA"/>
</dbReference>
<protein>
    <recommendedName>
        <fullName evidence="5">Transposase DDE domain protein</fullName>
    </recommendedName>
</protein>
<organism evidence="3 4">
    <name type="scientific">Stieleria varia</name>
    <dbReference type="NCBI Taxonomy" id="2528005"/>
    <lineage>
        <taxon>Bacteria</taxon>
        <taxon>Pseudomonadati</taxon>
        <taxon>Planctomycetota</taxon>
        <taxon>Planctomycetia</taxon>
        <taxon>Pirellulales</taxon>
        <taxon>Pirellulaceae</taxon>
        <taxon>Stieleria</taxon>
    </lineage>
</organism>
<gene>
    <name evidence="3" type="ORF">Pla52n_54460</name>
</gene>
<evidence type="ECO:0000313" key="3">
    <source>
        <dbReference type="EMBL" id="TWT94625.1"/>
    </source>
</evidence>
<dbReference type="InterPro" id="IPR024473">
    <property type="entry name" value="Transposases_IS4_N"/>
</dbReference>
<sequence length="460" mass="53135">MNGQGCSDFSSEVNGRILDRIAGLEKIISPELVEQALVDTGKQTTRVCRLTNEVMIWVVLAMGLFTELPIRQVFKACRRLRHGEKSPARSSLCMARQRLGSEPLVALHSLVVRPLATPQTLGAFYRGMRKVGIDGTVLDAPDCDAHQHFGRSSGSRGEGPFPQVRKVSLVELGTHIEFAFVYGGWKDSEKKLVEQLWEHIPDDALLIEDRGFFSYKHWKLLHEKHKLLIRIQKSMVFKPIKYFADGSFLAKVYPSNWYRENDKQGILVRVIEYKLDDPQRVGHDEVHRLMTNLLDPEEFPAMELIMEYHERWEEELVFDEQKTHQDPCRAEKTTNLRSETTDGLKQELYAMSLGHFVVRALMLEAAAEANIDVDRLSFKGSFQILKTRLPECDPSNEVKFSQWFAAVVWEISCERIPARRNRINPRVIKRKMSRWNKCRPKHRKQKPLTKTFAQTVVMIH</sequence>
<dbReference type="PANTHER" id="PTHR37529">
    <property type="entry name" value="TRANSPOSASE INSG FOR INSERTION SEQUENCE ELEMENT IS4-RELATED"/>
    <property type="match status" value="1"/>
</dbReference>
<comment type="caution">
    <text evidence="3">The sequence shown here is derived from an EMBL/GenBank/DDBJ whole genome shotgun (WGS) entry which is preliminary data.</text>
</comment>
<keyword evidence="4" id="KW-1185">Reference proteome</keyword>
<name>A0A5C6A5G0_9BACT</name>
<dbReference type="GO" id="GO:0006313">
    <property type="term" value="P:DNA transposition"/>
    <property type="evidence" value="ECO:0007669"/>
    <property type="project" value="InterPro"/>
</dbReference>
<dbReference type="NCBIfam" id="NF033592">
    <property type="entry name" value="transpos_IS4_1"/>
    <property type="match status" value="1"/>
</dbReference>